<gene>
    <name evidence="8" type="ORF">GPM918_LOCUS25023</name>
    <name evidence="7" type="ORF">OVA965_LOCUS18897</name>
    <name evidence="10" type="ORF">SRO942_LOCUS25029</name>
    <name evidence="9" type="ORF">TMI583_LOCUS18910</name>
</gene>
<name>A0A814YDQ2_9BILA</name>
<organism evidence="8 11">
    <name type="scientific">Didymodactylos carnosus</name>
    <dbReference type="NCBI Taxonomy" id="1234261"/>
    <lineage>
        <taxon>Eukaryota</taxon>
        <taxon>Metazoa</taxon>
        <taxon>Spiralia</taxon>
        <taxon>Gnathifera</taxon>
        <taxon>Rotifera</taxon>
        <taxon>Eurotatoria</taxon>
        <taxon>Bdelloidea</taxon>
        <taxon>Philodinida</taxon>
        <taxon>Philodinidae</taxon>
        <taxon>Didymodactylos</taxon>
    </lineage>
</organism>
<feature type="coiled-coil region" evidence="5">
    <location>
        <begin position="245"/>
        <end position="272"/>
    </location>
</feature>
<keyword evidence="4" id="KW-0539">Nucleus</keyword>
<keyword evidence="11" id="KW-1185">Reference proteome</keyword>
<evidence type="ECO:0000313" key="7">
    <source>
        <dbReference type="EMBL" id="CAF1092738.1"/>
    </source>
</evidence>
<proteinExistence type="predicted"/>
<dbReference type="GO" id="GO:0005634">
    <property type="term" value="C:nucleus"/>
    <property type="evidence" value="ECO:0007669"/>
    <property type="project" value="UniProtKB-SubCell"/>
</dbReference>
<dbReference type="EMBL" id="CAJOBA010009569">
    <property type="protein sequence ID" value="CAF3854251.1"/>
    <property type="molecule type" value="Genomic_DNA"/>
</dbReference>
<dbReference type="AlphaFoldDB" id="A0A814YDQ2"/>
<dbReference type="OrthoDB" id="10009414at2759"/>
<evidence type="ECO:0000256" key="2">
    <source>
        <dbReference type="ARBA" id="ARBA00022763"/>
    </source>
</evidence>
<dbReference type="Gene3D" id="2.170.210.10">
    <property type="entry name" value="DNA double-strand break repair and VJ recombination XRCC4, N-terminal"/>
    <property type="match status" value="1"/>
</dbReference>
<dbReference type="EMBL" id="CAJNOK010009551">
    <property type="protein sequence ID" value="CAF1092738.1"/>
    <property type="molecule type" value="Genomic_DNA"/>
</dbReference>
<dbReference type="InterPro" id="IPR015381">
    <property type="entry name" value="XLF-like_N"/>
</dbReference>
<evidence type="ECO:0000256" key="3">
    <source>
        <dbReference type="ARBA" id="ARBA00023204"/>
    </source>
</evidence>
<evidence type="ECO:0000313" key="8">
    <source>
        <dbReference type="EMBL" id="CAF1227964.1"/>
    </source>
</evidence>
<dbReference type="EMBL" id="CAJNOQ010009552">
    <property type="protein sequence ID" value="CAF1227964.1"/>
    <property type="molecule type" value="Genomic_DNA"/>
</dbReference>
<evidence type="ECO:0000256" key="1">
    <source>
        <dbReference type="ARBA" id="ARBA00004123"/>
    </source>
</evidence>
<dbReference type="GO" id="GO:0006303">
    <property type="term" value="P:double-strand break repair via nonhomologous end joining"/>
    <property type="evidence" value="ECO:0007669"/>
    <property type="project" value="UniProtKB-ARBA"/>
</dbReference>
<dbReference type="Proteomes" id="UP000663829">
    <property type="component" value="Unassembled WGS sequence"/>
</dbReference>
<evidence type="ECO:0000256" key="4">
    <source>
        <dbReference type="ARBA" id="ARBA00023242"/>
    </source>
</evidence>
<dbReference type="InterPro" id="IPR038051">
    <property type="entry name" value="XRCC4-like_N_sf"/>
</dbReference>
<dbReference type="Proteomes" id="UP000681722">
    <property type="component" value="Unassembled WGS sequence"/>
</dbReference>
<keyword evidence="5" id="KW-0175">Coiled coil</keyword>
<dbReference type="Proteomes" id="UP000677228">
    <property type="component" value="Unassembled WGS sequence"/>
</dbReference>
<evidence type="ECO:0000313" key="10">
    <source>
        <dbReference type="EMBL" id="CAF3990780.1"/>
    </source>
</evidence>
<keyword evidence="2" id="KW-0227">DNA damage</keyword>
<keyword evidence="3" id="KW-0234">DNA repair</keyword>
<protein>
    <recommendedName>
        <fullName evidence="6">XLF-like N-terminal domain-containing protein</fullName>
    </recommendedName>
</protein>
<dbReference type="Pfam" id="PF09302">
    <property type="entry name" value="XLF"/>
    <property type="match status" value="1"/>
</dbReference>
<evidence type="ECO:0000256" key="5">
    <source>
        <dbReference type="SAM" id="Coils"/>
    </source>
</evidence>
<dbReference type="EMBL" id="CAJOBC010009558">
    <property type="protein sequence ID" value="CAF3990780.1"/>
    <property type="molecule type" value="Genomic_DNA"/>
</dbReference>
<evidence type="ECO:0000313" key="9">
    <source>
        <dbReference type="EMBL" id="CAF3854251.1"/>
    </source>
</evidence>
<comment type="subcellular location">
    <subcellularLocation>
        <location evidence="1">Nucleus</location>
    </subcellularLocation>
</comment>
<sequence length="348" mass="40497">MMVDFVEFSSTYPFEFEQSPIVVIELSSLTFHESPENQILCQPYFSSNSYKIAFYANSTAYYEELTEDKIRQRIAILNPQLEITDIKTVLEQIREMLDNRKSEINFKLLSPNLVAIEIKEGPFKYKFRCEQKTELYEEQYVKHLLIQIRELQLREKKLQQLLTSRPENEFNGAPVDEDGDDDDYDLLNDNLFEYAFNQHGRQLVSMAFLKRDYFKYRKAIDPSATAPPSLATKIAMIIDGLPLAARKLNLIVKRKENELAEIEEKIKRKRFELEVLGPDRLMVPHHSHTDEQAKLSKVQQNGEITRTKQNLSAFSNDELSYKNGVENMIIDDIVKLIVANEEIQGKNG</sequence>
<feature type="domain" description="XLF-like N-terminal" evidence="6">
    <location>
        <begin position="33"/>
        <end position="131"/>
    </location>
</feature>
<evidence type="ECO:0000259" key="6">
    <source>
        <dbReference type="Pfam" id="PF09302"/>
    </source>
</evidence>
<comment type="caution">
    <text evidence="8">The sequence shown here is derived from an EMBL/GenBank/DDBJ whole genome shotgun (WGS) entry which is preliminary data.</text>
</comment>
<accession>A0A814YDQ2</accession>
<evidence type="ECO:0000313" key="11">
    <source>
        <dbReference type="Proteomes" id="UP000663829"/>
    </source>
</evidence>
<reference evidence="8" key="1">
    <citation type="submission" date="2021-02" db="EMBL/GenBank/DDBJ databases">
        <authorList>
            <person name="Nowell W R."/>
        </authorList>
    </citation>
    <scope>NUCLEOTIDE SEQUENCE</scope>
</reference>
<dbReference type="Proteomes" id="UP000682733">
    <property type="component" value="Unassembled WGS sequence"/>
</dbReference>